<feature type="domain" description="Ubiquitin 3 binding protein But2 C-terminal" evidence="2">
    <location>
        <begin position="193"/>
        <end position="343"/>
    </location>
</feature>
<dbReference type="AlphaFoldDB" id="A0A0M9VXK8"/>
<dbReference type="PANTHER" id="PTHR39613">
    <property type="entry name" value="ANCHORED CELL WALL PROTEIN, PUTATIVE (AFU_ORTHOLOGUE AFUA_4G08960)-RELATED"/>
    <property type="match status" value="1"/>
</dbReference>
<dbReference type="OrthoDB" id="4657524at2759"/>
<accession>A0A0M9VXK8</accession>
<dbReference type="InterPro" id="IPR018620">
    <property type="entry name" value="Ubiquitin3-bd_protein_But2_C"/>
</dbReference>
<sequence length="353" mass="37980">MLPQLLSLGLGAALATAFSIGTEMGGCELLLTAGGAISGPVGELPSGQVRAGEGVAPSNFTIKGDKLWDRKGHGCWWTPPALVLQCDVDQVPQDGFEIGCDGLLSYHGQKEFYECETGEKGQYNVYLEDRHEAHCGRVTLTAGGCRPDRCVPTPPADALPLPSPSLSPSLRLPLPLPTSTASSCPVDLDGPFEFPHLIVSVDKARPERARGTSFFGVVSPTTSSLFNFDIPPGDEHRTCTLVFLLPRREDLETASYELEGAGRLRFSWLKRPTEEGTTWATRPGKRRDLGTITVSPGHGYEVATFPCPAGERIAFGMEGDVDGDGDGDEATGTRLEFFEDWNPAPLGLYIRKC</sequence>
<gene>
    <name evidence="4" type="ORF">ESCO_006639</name>
</gene>
<evidence type="ECO:0000313" key="4">
    <source>
        <dbReference type="EMBL" id="KOS23313.1"/>
    </source>
</evidence>
<reference evidence="4 5" key="1">
    <citation type="submission" date="2015-07" db="EMBL/GenBank/DDBJ databases">
        <title>The genome of the fungus Escovopsis weberi, a specialized disease agent of ant agriculture.</title>
        <authorList>
            <person name="de Man T.J."/>
            <person name="Stajich J.E."/>
            <person name="Kubicek C.P."/>
            <person name="Chenthamara K."/>
            <person name="Atanasova L."/>
            <person name="Druzhinina I.S."/>
            <person name="Birnbaum S."/>
            <person name="Barribeau S.M."/>
            <person name="Teiling C."/>
            <person name="Suen G."/>
            <person name="Currie C."/>
            <person name="Gerardo N.M."/>
        </authorList>
    </citation>
    <scope>NUCLEOTIDE SEQUENCE [LARGE SCALE GENOMIC DNA]</scope>
</reference>
<evidence type="ECO:0000259" key="3">
    <source>
        <dbReference type="Pfam" id="PF22799"/>
    </source>
</evidence>
<keyword evidence="1" id="KW-0732">Signal</keyword>
<feature type="domain" description="Cell wall mannoprotein PIR1-like C-terminal" evidence="3">
    <location>
        <begin position="67"/>
        <end position="138"/>
    </location>
</feature>
<dbReference type="PANTHER" id="PTHR39613:SF1">
    <property type="entry name" value="ANCHORED CELL WALL PROTEIN, PUTATIVE (AFU_ORTHOLOGUE AFUA_4G08960)-RELATED"/>
    <property type="match status" value="1"/>
</dbReference>
<name>A0A0M9VXK8_ESCWE</name>
<evidence type="ECO:0000313" key="5">
    <source>
        <dbReference type="Proteomes" id="UP000053831"/>
    </source>
</evidence>
<feature type="signal peptide" evidence="1">
    <location>
        <begin position="1"/>
        <end position="17"/>
    </location>
</feature>
<organism evidence="4 5">
    <name type="scientific">Escovopsis weberi</name>
    <dbReference type="NCBI Taxonomy" id="150374"/>
    <lineage>
        <taxon>Eukaryota</taxon>
        <taxon>Fungi</taxon>
        <taxon>Dikarya</taxon>
        <taxon>Ascomycota</taxon>
        <taxon>Pezizomycotina</taxon>
        <taxon>Sordariomycetes</taxon>
        <taxon>Hypocreomycetidae</taxon>
        <taxon>Hypocreales</taxon>
        <taxon>Hypocreaceae</taxon>
        <taxon>Escovopsis</taxon>
    </lineage>
</organism>
<protein>
    <submittedName>
        <fullName evidence="4">Uncharacterized protein</fullName>
    </submittedName>
</protein>
<dbReference type="InterPro" id="IPR054508">
    <property type="entry name" value="PIR1-like_C"/>
</dbReference>
<feature type="chain" id="PRO_5005839404" evidence="1">
    <location>
        <begin position="18"/>
        <end position="353"/>
    </location>
</feature>
<proteinExistence type="predicted"/>
<dbReference type="Pfam" id="PF09792">
    <property type="entry name" value="But2"/>
    <property type="match status" value="1"/>
</dbReference>
<dbReference type="STRING" id="150374.A0A0M9VXK8"/>
<evidence type="ECO:0000259" key="2">
    <source>
        <dbReference type="Pfam" id="PF09792"/>
    </source>
</evidence>
<dbReference type="EMBL" id="LGSR01000001">
    <property type="protein sequence ID" value="KOS23313.1"/>
    <property type="molecule type" value="Genomic_DNA"/>
</dbReference>
<comment type="caution">
    <text evidence="4">The sequence shown here is derived from an EMBL/GenBank/DDBJ whole genome shotgun (WGS) entry which is preliminary data.</text>
</comment>
<keyword evidence="5" id="KW-1185">Reference proteome</keyword>
<dbReference type="Pfam" id="PF22799">
    <property type="entry name" value="PIR1-like_C"/>
    <property type="match status" value="1"/>
</dbReference>
<dbReference type="Proteomes" id="UP000053831">
    <property type="component" value="Unassembled WGS sequence"/>
</dbReference>
<evidence type="ECO:0000256" key="1">
    <source>
        <dbReference type="SAM" id="SignalP"/>
    </source>
</evidence>